<keyword evidence="2" id="KW-1133">Transmembrane helix</keyword>
<feature type="compositionally biased region" description="Basic and acidic residues" evidence="1">
    <location>
        <begin position="138"/>
        <end position="149"/>
    </location>
</feature>
<dbReference type="InterPro" id="IPR047205">
    <property type="entry name" value="RMP1"/>
</dbReference>
<dbReference type="CDD" id="cd22573">
    <property type="entry name" value="RMP1_RBD"/>
    <property type="match status" value="1"/>
</dbReference>
<keyword evidence="2" id="KW-0472">Membrane</keyword>
<evidence type="ECO:0000256" key="2">
    <source>
        <dbReference type="SAM" id="Phobius"/>
    </source>
</evidence>
<name>A0A9W9QCN5_9EURO</name>
<feature type="compositionally biased region" description="Basic residues" evidence="1">
    <location>
        <begin position="175"/>
        <end position="187"/>
    </location>
</feature>
<keyword evidence="5" id="KW-1185">Reference proteome</keyword>
<organism evidence="4 5">
    <name type="scientific">Penicillium atrosanguineum</name>
    <dbReference type="NCBI Taxonomy" id="1132637"/>
    <lineage>
        <taxon>Eukaryota</taxon>
        <taxon>Fungi</taxon>
        <taxon>Dikarya</taxon>
        <taxon>Ascomycota</taxon>
        <taxon>Pezizomycotina</taxon>
        <taxon>Eurotiomycetes</taxon>
        <taxon>Eurotiomycetidae</taxon>
        <taxon>Eurotiales</taxon>
        <taxon>Aspergillaceae</taxon>
        <taxon>Penicillium</taxon>
    </lineage>
</organism>
<proteinExistence type="predicted"/>
<evidence type="ECO:0000313" key="4">
    <source>
        <dbReference type="EMBL" id="KAJ5330970.1"/>
    </source>
</evidence>
<feature type="domain" description="RNase MRP protein 1 RNA binding" evidence="3">
    <location>
        <begin position="12"/>
        <end position="108"/>
    </location>
</feature>
<reference evidence="4" key="2">
    <citation type="journal article" date="2023" name="IMA Fungus">
        <title>Comparative genomic study of the Penicillium genus elucidates a diverse pangenome and 15 lateral gene transfer events.</title>
        <authorList>
            <person name="Petersen C."/>
            <person name="Sorensen T."/>
            <person name="Nielsen M.R."/>
            <person name="Sondergaard T.E."/>
            <person name="Sorensen J.L."/>
            <person name="Fitzpatrick D.A."/>
            <person name="Frisvad J.C."/>
            <person name="Nielsen K.L."/>
        </authorList>
    </citation>
    <scope>NUCLEOTIDE SEQUENCE</scope>
    <source>
        <strain evidence="4">IBT 21472</strain>
    </source>
</reference>
<reference evidence="4" key="1">
    <citation type="submission" date="2022-12" db="EMBL/GenBank/DDBJ databases">
        <authorList>
            <person name="Petersen C."/>
        </authorList>
    </citation>
    <scope>NUCLEOTIDE SEQUENCE</scope>
    <source>
        <strain evidence="4">IBT 21472</strain>
    </source>
</reference>
<protein>
    <recommendedName>
        <fullName evidence="3">RNase MRP protein 1 RNA binding domain-containing protein</fullName>
    </recommendedName>
</protein>
<dbReference type="GO" id="GO:0042134">
    <property type="term" value="F:rRNA primary transcript binding"/>
    <property type="evidence" value="ECO:0007669"/>
    <property type="project" value="InterPro"/>
</dbReference>
<comment type="caution">
    <text evidence="4">The sequence shown here is derived from an EMBL/GenBank/DDBJ whole genome shotgun (WGS) entry which is preliminary data.</text>
</comment>
<evidence type="ECO:0000259" key="3">
    <source>
        <dbReference type="Pfam" id="PF20945"/>
    </source>
</evidence>
<dbReference type="PANTHER" id="PTHR37792:SF1">
    <property type="entry name" value="RIBONUCLEASE MRP PROTEIN SUBUNIT RMP1"/>
    <property type="match status" value="1"/>
</dbReference>
<dbReference type="GO" id="GO:0000294">
    <property type="term" value="P:nuclear-transcribed mRNA catabolic process, RNase MRP-dependent"/>
    <property type="evidence" value="ECO:0007669"/>
    <property type="project" value="TreeGrafter"/>
</dbReference>
<dbReference type="Pfam" id="PF20945">
    <property type="entry name" value="RMP1"/>
    <property type="match status" value="1"/>
</dbReference>
<gene>
    <name evidence="4" type="ORF">N7476_000753</name>
</gene>
<dbReference type="GO" id="GO:0000466">
    <property type="term" value="P:maturation of 5.8S rRNA from tricistronic rRNA transcript (SSU-rRNA, 5.8S rRNA, LSU-rRNA)"/>
    <property type="evidence" value="ECO:0007669"/>
    <property type="project" value="TreeGrafter"/>
</dbReference>
<feature type="transmembrane region" description="Helical" evidence="2">
    <location>
        <begin position="95"/>
        <end position="114"/>
    </location>
</feature>
<dbReference type="InterPro" id="IPR047204">
    <property type="entry name" value="RMP1_RBD"/>
</dbReference>
<dbReference type="Proteomes" id="UP001147746">
    <property type="component" value="Unassembled WGS sequence"/>
</dbReference>
<accession>A0A9W9QCN5</accession>
<keyword evidence="2" id="KW-0812">Transmembrane</keyword>
<feature type="transmembrane region" description="Helical" evidence="2">
    <location>
        <begin position="66"/>
        <end position="89"/>
    </location>
</feature>
<feature type="region of interest" description="Disordered" evidence="1">
    <location>
        <begin position="138"/>
        <end position="187"/>
    </location>
</feature>
<dbReference type="AlphaFoldDB" id="A0A9W9QCN5"/>
<dbReference type="PANTHER" id="PTHR37792">
    <property type="entry name" value="RIBONUCLEASE MRP PROTEIN SUBUNIT RMP1"/>
    <property type="match status" value="1"/>
</dbReference>
<dbReference type="EMBL" id="JAPZBO010000001">
    <property type="protein sequence ID" value="KAJ5330970.1"/>
    <property type="molecule type" value="Genomic_DNA"/>
</dbReference>
<evidence type="ECO:0000256" key="1">
    <source>
        <dbReference type="SAM" id="MobiDB-lite"/>
    </source>
</evidence>
<sequence>MDTKEILAVYSILHLVYHRNKNQHQRAKWWKWLSALKRITLDLGSTDSAKAAACRQHLASHLSPRCYMYVMFLGLAILRLQAALAFSTVIADNQFATLGVVLLAALARLTKATGTEREMATRMQPTTKRDTPVVLAKEDRGERISRDGSDALSGPTKAPASKAVAKLTDDTSSARRTKNPARGRKMP</sequence>
<dbReference type="GO" id="GO:0000172">
    <property type="term" value="C:ribonuclease MRP complex"/>
    <property type="evidence" value="ECO:0007669"/>
    <property type="project" value="InterPro"/>
</dbReference>
<evidence type="ECO:0000313" key="5">
    <source>
        <dbReference type="Proteomes" id="UP001147746"/>
    </source>
</evidence>